<evidence type="ECO:0000256" key="10">
    <source>
        <dbReference type="SAM" id="SignalP"/>
    </source>
</evidence>
<keyword evidence="14" id="KW-1185">Reference proteome</keyword>
<dbReference type="InterPro" id="IPR036942">
    <property type="entry name" value="Beta-barrel_TonB_sf"/>
</dbReference>
<keyword evidence="13" id="KW-0675">Receptor</keyword>
<evidence type="ECO:0000313" key="13">
    <source>
        <dbReference type="EMBL" id="TVT40573.1"/>
    </source>
</evidence>
<evidence type="ECO:0000256" key="6">
    <source>
        <dbReference type="ARBA" id="ARBA00023136"/>
    </source>
</evidence>
<evidence type="ECO:0000256" key="7">
    <source>
        <dbReference type="ARBA" id="ARBA00023237"/>
    </source>
</evidence>
<dbReference type="Gene3D" id="2.60.40.1120">
    <property type="entry name" value="Carboxypeptidase-like, regulatory domain"/>
    <property type="match status" value="1"/>
</dbReference>
<dbReference type="Gene3D" id="2.40.170.20">
    <property type="entry name" value="TonB-dependent receptor, beta-barrel domain"/>
    <property type="match status" value="1"/>
</dbReference>
<comment type="caution">
    <text evidence="13">The sequence shown here is derived from an EMBL/GenBank/DDBJ whole genome shotgun (WGS) entry which is preliminary data.</text>
</comment>
<dbReference type="InterPro" id="IPR023997">
    <property type="entry name" value="TonB-dep_OMP_SusC/RagA_CS"/>
</dbReference>
<evidence type="ECO:0000256" key="1">
    <source>
        <dbReference type="ARBA" id="ARBA00004571"/>
    </source>
</evidence>
<dbReference type="InterPro" id="IPR000531">
    <property type="entry name" value="Beta-barrel_TonB"/>
</dbReference>
<dbReference type="SUPFAM" id="SSF56935">
    <property type="entry name" value="Porins"/>
    <property type="match status" value="1"/>
</dbReference>
<evidence type="ECO:0000256" key="8">
    <source>
        <dbReference type="PROSITE-ProRule" id="PRU01360"/>
    </source>
</evidence>
<keyword evidence="6 8" id="KW-0472">Membrane</keyword>
<proteinExistence type="inferred from homology"/>
<protein>
    <submittedName>
        <fullName evidence="13">TonB-dependent receptor</fullName>
    </submittedName>
</protein>
<keyword evidence="4 8" id="KW-0812">Transmembrane</keyword>
<dbReference type="InterPro" id="IPR023996">
    <property type="entry name" value="TonB-dep_OMP_SusC/RagA"/>
</dbReference>
<dbReference type="InterPro" id="IPR039426">
    <property type="entry name" value="TonB-dep_rcpt-like"/>
</dbReference>
<gene>
    <name evidence="13" type="ORF">FNT36_13960</name>
</gene>
<keyword evidence="7 8" id="KW-0998">Cell outer membrane</keyword>
<dbReference type="EMBL" id="VMRJ01000003">
    <property type="protein sequence ID" value="TVT40573.1"/>
    <property type="molecule type" value="Genomic_DNA"/>
</dbReference>
<dbReference type="Pfam" id="PF07715">
    <property type="entry name" value="Plug"/>
    <property type="match status" value="1"/>
</dbReference>
<feature type="domain" description="TonB-dependent receptor plug" evidence="12">
    <location>
        <begin position="111"/>
        <end position="230"/>
    </location>
</feature>
<dbReference type="Gene3D" id="2.170.130.10">
    <property type="entry name" value="TonB-dependent receptor, plug domain"/>
    <property type="match status" value="1"/>
</dbReference>
<evidence type="ECO:0000259" key="12">
    <source>
        <dbReference type="Pfam" id="PF07715"/>
    </source>
</evidence>
<feature type="signal peptide" evidence="10">
    <location>
        <begin position="1"/>
        <end position="18"/>
    </location>
</feature>
<evidence type="ECO:0000256" key="9">
    <source>
        <dbReference type="RuleBase" id="RU003357"/>
    </source>
</evidence>
<evidence type="ECO:0000256" key="4">
    <source>
        <dbReference type="ARBA" id="ARBA00022692"/>
    </source>
</evidence>
<dbReference type="NCBIfam" id="TIGR04056">
    <property type="entry name" value="OMP_RagA_SusC"/>
    <property type="match status" value="1"/>
</dbReference>
<evidence type="ECO:0000256" key="3">
    <source>
        <dbReference type="ARBA" id="ARBA00022452"/>
    </source>
</evidence>
<dbReference type="AlphaFoldDB" id="A0A558BVT1"/>
<evidence type="ECO:0000313" key="14">
    <source>
        <dbReference type="Proteomes" id="UP000317624"/>
    </source>
</evidence>
<evidence type="ECO:0000256" key="2">
    <source>
        <dbReference type="ARBA" id="ARBA00022448"/>
    </source>
</evidence>
<dbReference type="GO" id="GO:0009279">
    <property type="term" value="C:cell outer membrane"/>
    <property type="evidence" value="ECO:0007669"/>
    <property type="project" value="UniProtKB-SubCell"/>
</dbReference>
<comment type="subcellular location">
    <subcellularLocation>
        <location evidence="1 8">Cell outer membrane</location>
        <topology evidence="1 8">Multi-pass membrane protein</topology>
    </subcellularLocation>
</comment>
<dbReference type="InterPro" id="IPR008969">
    <property type="entry name" value="CarboxyPept-like_regulatory"/>
</dbReference>
<dbReference type="Pfam" id="PF00593">
    <property type="entry name" value="TonB_dep_Rec_b-barrel"/>
    <property type="match status" value="1"/>
</dbReference>
<keyword evidence="2 8" id="KW-0813">Transport</keyword>
<sequence>MRHMFTPLLVVAALPAFAQSSAISGRVVGSDSGPLPGVTVLEQGTTNGTATSGDGTFSLNVKPGATLVISSIGYTTQTVAVGNQTTLNVTLQASTSTLNEAVVVGYGTQSKADLTGAVTQLSGSVVENQPVTSFEQAIQGRTPGVVINQGSGKLGQGINIQVRGTSSVTASNRPLYVIDGVPITFQDQSQAGDEPLNPLADLNPNDIESISILKDASASAIYGSRASNGVVLINTKKGRQGQTKVNVGYYYGISAPTRFRQFLNADQYRTLLSESMTNAGLIGPDSETQYPTLADAYAGEGGLDYNSTDNTPWDRLAFRNNGKFKLFKGGANVAQYDFSASGGDAKTRFFLSGTFNDQKGIIIGNRFRRGSLRLNLDHSIYDNLKVGLNVSLARTVNDRVSGDNAFSNPLQLNALTPLQPQYDPTTGALNTSTIYYNNLLDQELGSNRAGTYRSFTTAYLNWTILKGLVLRTEVGGDFLNLNEDLVRGAGTQDGGATGYAFNSQTQTVNYTNTNTLTYAFNLGENHHFDVLAGESYQRADQKVTSAEGRGFPTPQFTRIASAAVKTGGNTSFGTGYSFLSYFARANYNFQGKYLLSGSVRRDGSSRFGANNRYGTFGAGSVGYLLSEESFLKGNEIINYLKLRASYGVTGNGEIGNFSSRRLVSALPYADQSGIAPDAALGNPNLSWETTKQVDLGVEFGFLDNRITGEVDLYQKNTTGLLLNRQLQLVSGYTTITENVGGLRNKGLEISLNGRILDGDVKWTVGGNMSFNRNLITDLPTPIIPTGNTISRVQAGEPLGVFYTKKYAGVDAANGDALYYNADGSTTNSYAAAPIQKVGNPNPKFTGGVNTTVNYKGFDLSALGQFTYGNDIYNSAGTYQSANADFFDNQTIDQLNRWQNPGDITSVPQARYGASNGTNTSSRWIQDGSFFRIKNVTLGYNLPAELVKRGHIQTLRVYITGQNLATFTKYTGYDPEVNTYGLGTANYLLGHDFYTPPLAKTYLLGVNIGF</sequence>
<reference evidence="13 14" key="1">
    <citation type="submission" date="2019-07" db="EMBL/GenBank/DDBJ databases">
        <title>Hymenobacter sp. straun FUR1 Genome sequencing and assembly.</title>
        <authorList>
            <person name="Chhetri G."/>
        </authorList>
    </citation>
    <scope>NUCLEOTIDE SEQUENCE [LARGE SCALE GENOMIC DNA]</scope>
    <source>
        <strain evidence="13 14">Fur1</strain>
    </source>
</reference>
<dbReference type="SUPFAM" id="SSF49464">
    <property type="entry name" value="Carboxypeptidase regulatory domain-like"/>
    <property type="match status" value="1"/>
</dbReference>
<feature type="chain" id="PRO_5021772405" evidence="10">
    <location>
        <begin position="19"/>
        <end position="1009"/>
    </location>
</feature>
<keyword evidence="3 8" id="KW-1134">Transmembrane beta strand</keyword>
<accession>A0A558BVT1</accession>
<dbReference type="NCBIfam" id="TIGR04057">
    <property type="entry name" value="SusC_RagA_signa"/>
    <property type="match status" value="1"/>
</dbReference>
<evidence type="ECO:0000259" key="11">
    <source>
        <dbReference type="Pfam" id="PF00593"/>
    </source>
</evidence>
<feature type="domain" description="TonB-dependent receptor-like beta-barrel" evidence="11">
    <location>
        <begin position="419"/>
        <end position="963"/>
    </location>
</feature>
<dbReference type="PROSITE" id="PS52016">
    <property type="entry name" value="TONB_DEPENDENT_REC_3"/>
    <property type="match status" value="1"/>
</dbReference>
<dbReference type="InterPro" id="IPR037066">
    <property type="entry name" value="Plug_dom_sf"/>
</dbReference>
<dbReference type="Pfam" id="PF13715">
    <property type="entry name" value="CarbopepD_reg_2"/>
    <property type="match status" value="1"/>
</dbReference>
<dbReference type="InterPro" id="IPR012910">
    <property type="entry name" value="Plug_dom"/>
</dbReference>
<organism evidence="13 14">
    <name type="scientific">Hymenobacter setariae</name>
    <dbReference type="NCBI Taxonomy" id="2594794"/>
    <lineage>
        <taxon>Bacteria</taxon>
        <taxon>Pseudomonadati</taxon>
        <taxon>Bacteroidota</taxon>
        <taxon>Cytophagia</taxon>
        <taxon>Cytophagales</taxon>
        <taxon>Hymenobacteraceae</taxon>
        <taxon>Hymenobacter</taxon>
    </lineage>
</organism>
<comment type="similarity">
    <text evidence="8 9">Belongs to the TonB-dependent receptor family.</text>
</comment>
<keyword evidence="10" id="KW-0732">Signal</keyword>
<name>A0A558BVT1_9BACT</name>
<dbReference type="Proteomes" id="UP000317624">
    <property type="component" value="Unassembled WGS sequence"/>
</dbReference>
<keyword evidence="5 9" id="KW-0798">TonB box</keyword>
<evidence type="ECO:0000256" key="5">
    <source>
        <dbReference type="ARBA" id="ARBA00023077"/>
    </source>
</evidence>
<dbReference type="OrthoDB" id="9816550at2"/>